<evidence type="ECO:0000313" key="3">
    <source>
        <dbReference type="Proteomes" id="UP000828390"/>
    </source>
</evidence>
<dbReference type="Proteomes" id="UP000828390">
    <property type="component" value="Unassembled WGS sequence"/>
</dbReference>
<feature type="transmembrane region" description="Helical" evidence="1">
    <location>
        <begin position="103"/>
        <end position="131"/>
    </location>
</feature>
<keyword evidence="1" id="KW-0472">Membrane</keyword>
<organism evidence="2 3">
    <name type="scientific">Dreissena polymorpha</name>
    <name type="common">Zebra mussel</name>
    <name type="synonym">Mytilus polymorpha</name>
    <dbReference type="NCBI Taxonomy" id="45954"/>
    <lineage>
        <taxon>Eukaryota</taxon>
        <taxon>Metazoa</taxon>
        <taxon>Spiralia</taxon>
        <taxon>Lophotrochozoa</taxon>
        <taxon>Mollusca</taxon>
        <taxon>Bivalvia</taxon>
        <taxon>Autobranchia</taxon>
        <taxon>Heteroconchia</taxon>
        <taxon>Euheterodonta</taxon>
        <taxon>Imparidentia</taxon>
        <taxon>Neoheterodontei</taxon>
        <taxon>Myida</taxon>
        <taxon>Dreissenoidea</taxon>
        <taxon>Dreissenidae</taxon>
        <taxon>Dreissena</taxon>
    </lineage>
</organism>
<gene>
    <name evidence="2" type="ORF">DPMN_067467</name>
</gene>
<feature type="transmembrane region" description="Helical" evidence="1">
    <location>
        <begin position="74"/>
        <end position="97"/>
    </location>
</feature>
<keyword evidence="1" id="KW-1133">Transmembrane helix</keyword>
<accession>A0A9D3YVU6</accession>
<sequence length="184" mass="20518">MRRIVATSVRSIPVIRSCLLNALICWVSLSVFPSSFTTCLYMLGIALCIDLFFHNVSVCAWYRSLSLPLLSPRVCICLVSLSVSTSSLTTCLHMLGIALCLDLFFTTCLYMLGIALCLDLLFHHVSVYAWYRSLSRPPLSPRVCICLVSLSVSTFSFTTCLYMLGIGLCLDLLFHHVPVLCREC</sequence>
<reference evidence="2" key="1">
    <citation type="journal article" date="2019" name="bioRxiv">
        <title>The Genome of the Zebra Mussel, Dreissena polymorpha: A Resource for Invasive Species Research.</title>
        <authorList>
            <person name="McCartney M.A."/>
            <person name="Auch B."/>
            <person name="Kono T."/>
            <person name="Mallez S."/>
            <person name="Zhang Y."/>
            <person name="Obille A."/>
            <person name="Becker A."/>
            <person name="Abrahante J.E."/>
            <person name="Garbe J."/>
            <person name="Badalamenti J.P."/>
            <person name="Herman A."/>
            <person name="Mangelson H."/>
            <person name="Liachko I."/>
            <person name="Sullivan S."/>
            <person name="Sone E.D."/>
            <person name="Koren S."/>
            <person name="Silverstein K.A.T."/>
            <person name="Beckman K.B."/>
            <person name="Gohl D.M."/>
        </authorList>
    </citation>
    <scope>NUCLEOTIDE SEQUENCE</scope>
    <source>
        <strain evidence="2">Duluth1</strain>
        <tissue evidence="2">Whole animal</tissue>
    </source>
</reference>
<feature type="transmembrane region" description="Helical" evidence="1">
    <location>
        <begin position="143"/>
        <end position="164"/>
    </location>
</feature>
<proteinExistence type="predicted"/>
<evidence type="ECO:0000256" key="1">
    <source>
        <dbReference type="SAM" id="Phobius"/>
    </source>
</evidence>
<keyword evidence="1" id="KW-0812">Transmembrane</keyword>
<feature type="transmembrane region" description="Helical" evidence="1">
    <location>
        <begin position="40"/>
        <end position="62"/>
    </location>
</feature>
<protein>
    <submittedName>
        <fullName evidence="2">Uncharacterized protein</fullName>
    </submittedName>
</protein>
<comment type="caution">
    <text evidence="2">The sequence shown here is derived from an EMBL/GenBank/DDBJ whole genome shotgun (WGS) entry which is preliminary data.</text>
</comment>
<dbReference type="AlphaFoldDB" id="A0A9D3YVU6"/>
<keyword evidence="3" id="KW-1185">Reference proteome</keyword>
<evidence type="ECO:0000313" key="2">
    <source>
        <dbReference type="EMBL" id="KAH3708028.1"/>
    </source>
</evidence>
<name>A0A9D3YVU6_DREPO</name>
<feature type="transmembrane region" description="Helical" evidence="1">
    <location>
        <begin position="12"/>
        <end position="34"/>
    </location>
</feature>
<dbReference type="EMBL" id="JAIWYP010000014">
    <property type="protein sequence ID" value="KAH3708028.1"/>
    <property type="molecule type" value="Genomic_DNA"/>
</dbReference>
<reference evidence="2" key="2">
    <citation type="submission" date="2020-11" db="EMBL/GenBank/DDBJ databases">
        <authorList>
            <person name="McCartney M.A."/>
            <person name="Auch B."/>
            <person name="Kono T."/>
            <person name="Mallez S."/>
            <person name="Becker A."/>
            <person name="Gohl D.M."/>
            <person name="Silverstein K.A.T."/>
            <person name="Koren S."/>
            <person name="Bechman K.B."/>
            <person name="Herman A."/>
            <person name="Abrahante J.E."/>
            <person name="Garbe J."/>
        </authorList>
    </citation>
    <scope>NUCLEOTIDE SEQUENCE</scope>
    <source>
        <strain evidence="2">Duluth1</strain>
        <tissue evidence="2">Whole animal</tissue>
    </source>
</reference>